<dbReference type="PANTHER" id="PTHR42718">
    <property type="entry name" value="MAJOR FACILITATOR SUPERFAMILY MULTIDRUG TRANSPORTER MFSC"/>
    <property type="match status" value="1"/>
</dbReference>
<keyword evidence="3" id="KW-0813">Transport</keyword>
<evidence type="ECO:0000313" key="11">
    <source>
        <dbReference type="Proteomes" id="UP000292136"/>
    </source>
</evidence>
<dbReference type="Gene3D" id="1.20.1250.20">
    <property type="entry name" value="MFS general substrate transporter like domains"/>
    <property type="match status" value="1"/>
</dbReference>
<dbReference type="InterPro" id="IPR011701">
    <property type="entry name" value="MFS"/>
</dbReference>
<dbReference type="InterPro" id="IPR004638">
    <property type="entry name" value="EmrB-like"/>
</dbReference>
<comment type="similarity">
    <text evidence="2">Belongs to the major facilitator superfamily. EmrB family.</text>
</comment>
<feature type="transmembrane region" description="Helical" evidence="8">
    <location>
        <begin position="21"/>
        <end position="43"/>
    </location>
</feature>
<accession>A0ABY0IKV3</accession>
<evidence type="ECO:0000313" key="10">
    <source>
        <dbReference type="EMBL" id="RZT75824.1"/>
    </source>
</evidence>
<evidence type="ECO:0000256" key="6">
    <source>
        <dbReference type="ARBA" id="ARBA00022989"/>
    </source>
</evidence>
<evidence type="ECO:0000256" key="1">
    <source>
        <dbReference type="ARBA" id="ARBA00004651"/>
    </source>
</evidence>
<dbReference type="EMBL" id="SHKM01000003">
    <property type="protein sequence ID" value="RZT75824.1"/>
    <property type="molecule type" value="Genomic_DNA"/>
</dbReference>
<feature type="transmembrane region" description="Helical" evidence="8">
    <location>
        <begin position="90"/>
        <end position="110"/>
    </location>
</feature>
<gene>
    <name evidence="10" type="ORF">EV678_3011</name>
</gene>
<keyword evidence="11" id="KW-1185">Reference proteome</keyword>
<keyword evidence="6 8" id="KW-1133">Transmembrane helix</keyword>
<dbReference type="Pfam" id="PF07690">
    <property type="entry name" value="MFS_1"/>
    <property type="match status" value="1"/>
</dbReference>
<evidence type="ECO:0000256" key="3">
    <source>
        <dbReference type="ARBA" id="ARBA00022448"/>
    </source>
</evidence>
<dbReference type="PROSITE" id="PS50850">
    <property type="entry name" value="MFS"/>
    <property type="match status" value="1"/>
</dbReference>
<evidence type="ECO:0000256" key="7">
    <source>
        <dbReference type="ARBA" id="ARBA00023136"/>
    </source>
</evidence>
<feature type="domain" description="Major facilitator superfamily (MFS) profile" evidence="9">
    <location>
        <begin position="25"/>
        <end position="476"/>
    </location>
</feature>
<keyword evidence="4" id="KW-1003">Cell membrane</keyword>
<keyword evidence="7 8" id="KW-0472">Membrane</keyword>
<dbReference type="PRINTS" id="PR01036">
    <property type="entry name" value="TCRTETB"/>
</dbReference>
<feature type="transmembrane region" description="Helical" evidence="8">
    <location>
        <begin position="150"/>
        <end position="171"/>
    </location>
</feature>
<reference evidence="10 11" key="1">
    <citation type="submission" date="2019-02" db="EMBL/GenBank/DDBJ databases">
        <title>Genomic Encyclopedia of Type Strains, Phase IV (KMG-IV): sequencing the most valuable type-strain genomes for metagenomic binning, comparative biology and taxonomic classification.</title>
        <authorList>
            <person name="Goeker M."/>
        </authorList>
    </citation>
    <scope>NUCLEOTIDE SEQUENCE [LARGE SCALE GENOMIC DNA]</scope>
    <source>
        <strain evidence="10 11">DSM 21223</strain>
    </source>
</reference>
<feature type="transmembrane region" description="Helical" evidence="8">
    <location>
        <begin position="278"/>
        <end position="300"/>
    </location>
</feature>
<proteinExistence type="inferred from homology"/>
<feature type="transmembrane region" description="Helical" evidence="8">
    <location>
        <begin position="63"/>
        <end position="83"/>
    </location>
</feature>
<feature type="transmembrane region" description="Helical" evidence="8">
    <location>
        <begin position="411"/>
        <end position="433"/>
    </location>
</feature>
<keyword evidence="5 8" id="KW-0812">Transmembrane</keyword>
<evidence type="ECO:0000256" key="4">
    <source>
        <dbReference type="ARBA" id="ARBA00022475"/>
    </source>
</evidence>
<organism evidence="10 11">
    <name type="scientific">Azospira oryzae</name>
    <dbReference type="NCBI Taxonomy" id="146939"/>
    <lineage>
        <taxon>Bacteria</taxon>
        <taxon>Pseudomonadati</taxon>
        <taxon>Pseudomonadota</taxon>
        <taxon>Betaproteobacteria</taxon>
        <taxon>Rhodocyclales</taxon>
        <taxon>Rhodocyclaceae</taxon>
        <taxon>Azospira</taxon>
    </lineage>
</organism>
<dbReference type="NCBIfam" id="TIGR00711">
    <property type="entry name" value="efflux_EmrB"/>
    <property type="match status" value="1"/>
</dbReference>
<dbReference type="PANTHER" id="PTHR42718:SF9">
    <property type="entry name" value="MAJOR FACILITATOR SUPERFAMILY MULTIDRUG TRANSPORTER MFSC"/>
    <property type="match status" value="1"/>
</dbReference>
<feature type="transmembrane region" description="Helical" evidence="8">
    <location>
        <begin position="211"/>
        <end position="233"/>
    </location>
</feature>
<dbReference type="Proteomes" id="UP000292136">
    <property type="component" value="Unassembled WGS sequence"/>
</dbReference>
<dbReference type="InterPro" id="IPR020846">
    <property type="entry name" value="MFS_dom"/>
</dbReference>
<evidence type="ECO:0000256" key="5">
    <source>
        <dbReference type="ARBA" id="ARBA00022692"/>
    </source>
</evidence>
<feature type="transmembrane region" description="Helical" evidence="8">
    <location>
        <begin position="312"/>
        <end position="336"/>
    </location>
</feature>
<evidence type="ECO:0000259" key="9">
    <source>
        <dbReference type="PROSITE" id="PS50850"/>
    </source>
</evidence>
<dbReference type="RefSeq" id="WP_235832481.1">
    <property type="nucleotide sequence ID" value="NZ_SHKM01000003.1"/>
</dbReference>
<feature type="transmembrane region" description="Helical" evidence="8">
    <location>
        <begin position="445"/>
        <end position="465"/>
    </location>
</feature>
<evidence type="ECO:0000256" key="2">
    <source>
        <dbReference type="ARBA" id="ARBA00008537"/>
    </source>
</evidence>
<comment type="caution">
    <text evidence="10">The sequence shown here is derived from an EMBL/GenBank/DDBJ whole genome shotgun (WGS) entry which is preliminary data.</text>
</comment>
<feature type="transmembrane region" description="Helical" evidence="8">
    <location>
        <begin position="116"/>
        <end position="138"/>
    </location>
</feature>
<name>A0ABY0IKV3_9RHOO</name>
<protein>
    <submittedName>
        <fullName evidence="10">EmrB/QacA subfamily drug resistance transporter</fullName>
    </submittedName>
</protein>
<feature type="transmembrane region" description="Helical" evidence="8">
    <location>
        <begin position="177"/>
        <end position="199"/>
    </location>
</feature>
<dbReference type="SUPFAM" id="SSF103473">
    <property type="entry name" value="MFS general substrate transporter"/>
    <property type="match status" value="1"/>
</dbReference>
<feature type="transmembrane region" description="Helical" evidence="8">
    <location>
        <begin position="379"/>
        <end position="399"/>
    </location>
</feature>
<feature type="transmembrane region" description="Helical" evidence="8">
    <location>
        <begin position="239"/>
        <end position="258"/>
    </location>
</feature>
<evidence type="ECO:0000256" key="8">
    <source>
        <dbReference type="SAM" id="Phobius"/>
    </source>
</evidence>
<comment type="subcellular location">
    <subcellularLocation>
        <location evidence="1">Cell membrane</location>
        <topology evidence="1">Multi-pass membrane protein</topology>
    </subcellularLocation>
</comment>
<dbReference type="InterPro" id="IPR036259">
    <property type="entry name" value="MFS_trans_sf"/>
</dbReference>
<feature type="transmembrane region" description="Helical" evidence="8">
    <location>
        <begin position="348"/>
        <end position="373"/>
    </location>
</feature>
<sequence>MSFSSSPRGLEALQARHGGRYPWLVLAAMACGMVTAVLSATIFNVAIPALMADFHLGQDRVQWAVTGYMAAMTVAMLPTAWLIERYSFRRVFLGAVLLIGIGSLGGTMAWNFPSVVAMRIVQGLAAGLLQPMSTLLVLRLFPLERQGRAMGILGFGIILAPAVAPIAGGFLVDHFGWRAIFLITVPGSLAALAAGHLLLPHKPPARAEHPFDWTGLSLLTLAILSLLQTVGSLHAHGLLSPQSGIGALVATAGIALFLRHARRVPGPILALGLFSERAFAMGTLVSFIFGVGLYGSTYLVPVFLQSILGYNAATAGLALLPGGIALALMTPGAGYLADRIRPHRQTALGLLLFAISFVLLALLAGISLCLPLLPTLMGTVVIGRIGLALILPALNLGALRPLAQRLVGQGSALLNCTRQLGGTLGISLGAVYVEWRSNHLGQPAGSAQAFAEVFALVALAFFLALGGALSMGKPATAATAAGR</sequence>
<dbReference type="Gene3D" id="1.20.1720.10">
    <property type="entry name" value="Multidrug resistance protein D"/>
    <property type="match status" value="1"/>
</dbReference>